<dbReference type="InterPro" id="IPR036388">
    <property type="entry name" value="WH-like_DNA-bd_sf"/>
</dbReference>
<dbReference type="AlphaFoldDB" id="A0A2G9HMB2"/>
<dbReference type="Proteomes" id="UP000231279">
    <property type="component" value="Unassembled WGS sequence"/>
</dbReference>
<dbReference type="GO" id="GO:0034605">
    <property type="term" value="P:cellular response to heat"/>
    <property type="evidence" value="ECO:0007669"/>
    <property type="project" value="TreeGrafter"/>
</dbReference>
<name>A0A2G9HMB2_9LAMI</name>
<keyword evidence="7" id="KW-0804">Transcription</keyword>
<keyword evidence="3" id="KW-0597">Phosphoprotein</keyword>
<keyword evidence="8" id="KW-0539">Nucleus</keyword>
<gene>
    <name evidence="13" type="ORF">CDL12_08762</name>
</gene>
<dbReference type="PRINTS" id="PR00056">
    <property type="entry name" value="HSFDOMAIN"/>
</dbReference>
<evidence type="ECO:0000256" key="1">
    <source>
        <dbReference type="ARBA" id="ARBA00004123"/>
    </source>
</evidence>
<evidence type="ECO:0000256" key="6">
    <source>
        <dbReference type="ARBA" id="ARBA00023125"/>
    </source>
</evidence>
<dbReference type="FunFam" id="1.10.10.10:FF:000037">
    <property type="entry name" value="Heat stress transcription factor B-4"/>
    <property type="match status" value="1"/>
</dbReference>
<dbReference type="SUPFAM" id="SSF46785">
    <property type="entry name" value="Winged helix' DNA-binding domain"/>
    <property type="match status" value="1"/>
</dbReference>
<dbReference type="GO" id="GO:0003700">
    <property type="term" value="F:DNA-binding transcription factor activity"/>
    <property type="evidence" value="ECO:0007669"/>
    <property type="project" value="InterPro"/>
</dbReference>
<dbReference type="SMART" id="SM00415">
    <property type="entry name" value="HSF"/>
    <property type="match status" value="1"/>
</dbReference>
<accession>A0A2G9HMB2</accession>
<evidence type="ECO:0000256" key="2">
    <source>
        <dbReference type="ARBA" id="ARBA00011233"/>
    </source>
</evidence>
<dbReference type="EMBL" id="NKXS01001443">
    <property type="protein sequence ID" value="PIN18573.1"/>
    <property type="molecule type" value="Genomic_DNA"/>
</dbReference>
<evidence type="ECO:0000256" key="9">
    <source>
        <dbReference type="RuleBase" id="RU004020"/>
    </source>
</evidence>
<keyword evidence="6" id="KW-0238">DNA-binding</keyword>
<evidence type="ECO:0000256" key="7">
    <source>
        <dbReference type="ARBA" id="ARBA00023163"/>
    </source>
</evidence>
<evidence type="ECO:0000256" key="11">
    <source>
        <dbReference type="SAM" id="MobiDB-lite"/>
    </source>
</evidence>
<dbReference type="OrthoDB" id="60033at2759"/>
<evidence type="ECO:0000256" key="3">
    <source>
        <dbReference type="ARBA" id="ARBA00022553"/>
    </source>
</evidence>
<evidence type="ECO:0000259" key="12">
    <source>
        <dbReference type="SMART" id="SM00415"/>
    </source>
</evidence>
<organism evidence="13 14">
    <name type="scientific">Handroanthus impetiginosus</name>
    <dbReference type="NCBI Taxonomy" id="429701"/>
    <lineage>
        <taxon>Eukaryota</taxon>
        <taxon>Viridiplantae</taxon>
        <taxon>Streptophyta</taxon>
        <taxon>Embryophyta</taxon>
        <taxon>Tracheophyta</taxon>
        <taxon>Spermatophyta</taxon>
        <taxon>Magnoliopsida</taxon>
        <taxon>eudicotyledons</taxon>
        <taxon>Gunneridae</taxon>
        <taxon>Pentapetalae</taxon>
        <taxon>asterids</taxon>
        <taxon>lamiids</taxon>
        <taxon>Lamiales</taxon>
        <taxon>Bignoniaceae</taxon>
        <taxon>Crescentiina</taxon>
        <taxon>Tabebuia alliance</taxon>
        <taxon>Handroanthus</taxon>
    </lineage>
</organism>
<comment type="similarity">
    <text evidence="9">Belongs to the HSF family.</text>
</comment>
<comment type="subunit">
    <text evidence="2">Homotrimer.</text>
</comment>
<evidence type="ECO:0000256" key="10">
    <source>
        <dbReference type="SAM" id="Coils"/>
    </source>
</evidence>
<comment type="caution">
    <text evidence="13">The sequence shown here is derived from an EMBL/GenBank/DDBJ whole genome shotgun (WGS) entry which is preliminary data.</text>
</comment>
<keyword evidence="4" id="KW-0805">Transcription regulation</keyword>
<proteinExistence type="inferred from homology"/>
<sequence length="268" mass="31597">MLGNNETNSIVSWSTTGTSFVINNPHSFAANVLPIYFRHRNFQSFVTQLNSYGFKKISWEQWEYRNDNFRRGERHLLRNIKRRNQQIPHRNHPSSQTEPFLTTSSCSSLAEKELEITMKEHDLLKLEITKLKEKQGNLEQKLKKKKKQAFRNRNDQQRMMFVFVAQRIIGKQKDHIQIPDEKNLKEKRKMEEKSPLMCTDSGNIPMVNIVEMISEHFTRQGETALDEEDQMGKDQSNMFISLEDLIGESSDWVEYVRELQEKASQIKS</sequence>
<reference evidence="14" key="1">
    <citation type="journal article" date="2018" name="Gigascience">
        <title>Genome assembly of the Pink Ipe (Handroanthus impetiginosus, Bignoniaceae), a highly valued, ecologically keystone Neotropical timber forest tree.</title>
        <authorList>
            <person name="Silva-Junior O.B."/>
            <person name="Grattapaglia D."/>
            <person name="Novaes E."/>
            <person name="Collevatti R.G."/>
        </authorList>
    </citation>
    <scope>NUCLEOTIDE SEQUENCE [LARGE SCALE GENOMIC DNA]</scope>
    <source>
        <strain evidence="14">cv. UFG-1</strain>
    </source>
</reference>
<dbReference type="GO" id="GO:0005634">
    <property type="term" value="C:nucleus"/>
    <property type="evidence" value="ECO:0007669"/>
    <property type="project" value="UniProtKB-SubCell"/>
</dbReference>
<evidence type="ECO:0000256" key="5">
    <source>
        <dbReference type="ARBA" id="ARBA00023016"/>
    </source>
</evidence>
<evidence type="ECO:0000256" key="4">
    <source>
        <dbReference type="ARBA" id="ARBA00023015"/>
    </source>
</evidence>
<dbReference type="STRING" id="429701.A0A2G9HMB2"/>
<dbReference type="PANTHER" id="PTHR10015">
    <property type="entry name" value="HEAT SHOCK TRANSCRIPTION FACTOR"/>
    <property type="match status" value="1"/>
</dbReference>
<dbReference type="InterPro" id="IPR000232">
    <property type="entry name" value="HSF_DNA-bd"/>
</dbReference>
<feature type="coiled-coil region" evidence="10">
    <location>
        <begin position="114"/>
        <end position="148"/>
    </location>
</feature>
<dbReference type="InterPro" id="IPR036390">
    <property type="entry name" value="WH_DNA-bd_sf"/>
</dbReference>
<dbReference type="Pfam" id="PF00447">
    <property type="entry name" value="HSF_DNA-bind"/>
    <property type="match status" value="1"/>
</dbReference>
<keyword evidence="14" id="KW-1185">Reference proteome</keyword>
<dbReference type="PANTHER" id="PTHR10015:SF456">
    <property type="entry name" value="E2F_DP FAMILY WINGED-HELIX DNA-BINDING DOMAIN-CONTAINING PROTEIN-RELATED"/>
    <property type="match status" value="1"/>
</dbReference>
<feature type="compositionally biased region" description="Polar residues" evidence="11">
    <location>
        <begin position="93"/>
        <end position="103"/>
    </location>
</feature>
<dbReference type="GO" id="GO:0006357">
    <property type="term" value="P:regulation of transcription by RNA polymerase II"/>
    <property type="evidence" value="ECO:0007669"/>
    <property type="project" value="TreeGrafter"/>
</dbReference>
<comment type="subcellular location">
    <subcellularLocation>
        <location evidence="1">Nucleus</location>
    </subcellularLocation>
</comment>
<feature type="compositionally biased region" description="Basic residues" evidence="11">
    <location>
        <begin position="83"/>
        <end position="92"/>
    </location>
</feature>
<evidence type="ECO:0000313" key="13">
    <source>
        <dbReference type="EMBL" id="PIN18573.1"/>
    </source>
</evidence>
<keyword evidence="10" id="KW-0175">Coiled coil</keyword>
<feature type="domain" description="HSF-type DNA-binding" evidence="12">
    <location>
        <begin position="1"/>
        <end position="83"/>
    </location>
</feature>
<evidence type="ECO:0000256" key="8">
    <source>
        <dbReference type="ARBA" id="ARBA00023242"/>
    </source>
</evidence>
<dbReference type="GO" id="GO:0000978">
    <property type="term" value="F:RNA polymerase II cis-regulatory region sequence-specific DNA binding"/>
    <property type="evidence" value="ECO:0007669"/>
    <property type="project" value="TreeGrafter"/>
</dbReference>
<evidence type="ECO:0000313" key="14">
    <source>
        <dbReference type="Proteomes" id="UP000231279"/>
    </source>
</evidence>
<feature type="region of interest" description="Disordered" evidence="11">
    <location>
        <begin position="83"/>
        <end position="103"/>
    </location>
</feature>
<keyword evidence="5" id="KW-0346">Stress response</keyword>
<protein>
    <recommendedName>
        <fullName evidence="12">HSF-type DNA-binding domain-containing protein</fullName>
    </recommendedName>
</protein>
<dbReference type="Gene3D" id="1.10.10.10">
    <property type="entry name" value="Winged helix-like DNA-binding domain superfamily/Winged helix DNA-binding domain"/>
    <property type="match status" value="1"/>
</dbReference>